<dbReference type="EMBL" id="KN726482">
    <property type="protein sequence ID" value="KIH68035.1"/>
    <property type="molecule type" value="Genomic_DNA"/>
</dbReference>
<sequence length="105" mass="12392">MRPNDNRWARAVSDWTPWKSSARKDDHLPNGVYVDPHFNFAEWLGPEFYTQFKKRMDCLKKMYDKAKIPGFNRTMIGFRTLEENTADNMGAKLAFKHLQSTSSRF</sequence>
<dbReference type="GO" id="GO:0006508">
    <property type="term" value="P:proteolysis"/>
    <property type="evidence" value="ECO:0007669"/>
    <property type="project" value="InterPro"/>
</dbReference>
<dbReference type="InterPro" id="IPR000718">
    <property type="entry name" value="Peptidase_M13"/>
</dbReference>
<dbReference type="AlphaFoldDB" id="A0A0C2H2L6"/>
<dbReference type="Gene3D" id="3.40.390.10">
    <property type="entry name" value="Collagenase (Catalytic Domain)"/>
    <property type="match status" value="1"/>
</dbReference>
<proteinExistence type="predicted"/>
<gene>
    <name evidence="2" type="ORF">ANCDUO_01632</name>
</gene>
<dbReference type="InterPro" id="IPR024079">
    <property type="entry name" value="MetalloPept_cat_dom_sf"/>
</dbReference>
<protein>
    <recommendedName>
        <fullName evidence="1">Peptidase M13 C-terminal domain-containing protein</fullName>
    </recommendedName>
</protein>
<organism evidence="2 3">
    <name type="scientific">Ancylostoma duodenale</name>
    <dbReference type="NCBI Taxonomy" id="51022"/>
    <lineage>
        <taxon>Eukaryota</taxon>
        <taxon>Metazoa</taxon>
        <taxon>Ecdysozoa</taxon>
        <taxon>Nematoda</taxon>
        <taxon>Chromadorea</taxon>
        <taxon>Rhabditida</taxon>
        <taxon>Rhabditina</taxon>
        <taxon>Rhabditomorpha</taxon>
        <taxon>Strongyloidea</taxon>
        <taxon>Ancylostomatidae</taxon>
        <taxon>Ancylostomatinae</taxon>
        <taxon>Ancylostoma</taxon>
    </lineage>
</organism>
<dbReference type="OrthoDB" id="5871609at2759"/>
<dbReference type="InterPro" id="IPR018497">
    <property type="entry name" value="Peptidase_M13_C"/>
</dbReference>
<evidence type="ECO:0000313" key="3">
    <source>
        <dbReference type="Proteomes" id="UP000054047"/>
    </source>
</evidence>
<dbReference type="Pfam" id="PF01431">
    <property type="entry name" value="Peptidase_M13"/>
    <property type="match status" value="1"/>
</dbReference>
<dbReference type="Proteomes" id="UP000054047">
    <property type="component" value="Unassembled WGS sequence"/>
</dbReference>
<dbReference type="SUPFAM" id="SSF55486">
    <property type="entry name" value="Metalloproteases ('zincins'), catalytic domain"/>
    <property type="match status" value="1"/>
</dbReference>
<accession>A0A0C2H2L6</accession>
<dbReference type="PROSITE" id="PS51885">
    <property type="entry name" value="NEPRILYSIN"/>
    <property type="match status" value="1"/>
</dbReference>
<reference evidence="2 3" key="1">
    <citation type="submission" date="2013-12" db="EMBL/GenBank/DDBJ databases">
        <title>Draft genome of the parsitic nematode Ancylostoma duodenale.</title>
        <authorList>
            <person name="Mitreva M."/>
        </authorList>
    </citation>
    <scope>NUCLEOTIDE SEQUENCE [LARGE SCALE GENOMIC DNA]</scope>
    <source>
        <strain evidence="2 3">Zhejiang</strain>
    </source>
</reference>
<evidence type="ECO:0000313" key="2">
    <source>
        <dbReference type="EMBL" id="KIH68035.1"/>
    </source>
</evidence>
<keyword evidence="3" id="KW-1185">Reference proteome</keyword>
<feature type="domain" description="Peptidase M13 C-terminal" evidence="1">
    <location>
        <begin position="30"/>
        <end position="100"/>
    </location>
</feature>
<dbReference type="GO" id="GO:0004222">
    <property type="term" value="F:metalloendopeptidase activity"/>
    <property type="evidence" value="ECO:0007669"/>
    <property type="project" value="InterPro"/>
</dbReference>
<evidence type="ECO:0000259" key="1">
    <source>
        <dbReference type="Pfam" id="PF01431"/>
    </source>
</evidence>
<name>A0A0C2H2L6_9BILA</name>